<dbReference type="Gene3D" id="3.90.180.10">
    <property type="entry name" value="Medium-chain alcohol dehydrogenases, catalytic domain"/>
    <property type="match status" value="1"/>
</dbReference>
<dbReference type="Pfam" id="PF08240">
    <property type="entry name" value="ADH_N"/>
    <property type="match status" value="1"/>
</dbReference>
<protein>
    <submittedName>
        <fullName evidence="2">NAD(P)-dependent alcohol dehydrogenase</fullName>
    </submittedName>
</protein>
<dbReference type="PANTHER" id="PTHR11695">
    <property type="entry name" value="ALCOHOL DEHYDROGENASE RELATED"/>
    <property type="match status" value="1"/>
</dbReference>
<dbReference type="GO" id="GO:0016491">
    <property type="term" value="F:oxidoreductase activity"/>
    <property type="evidence" value="ECO:0007669"/>
    <property type="project" value="InterPro"/>
</dbReference>
<dbReference type="AlphaFoldDB" id="A0AAU7GGH3"/>
<evidence type="ECO:0000259" key="1">
    <source>
        <dbReference type="SMART" id="SM00829"/>
    </source>
</evidence>
<sequence>MESRTAGADALEAEAETATMRAVRPERYGEPSALRVSRVPIPVPGSGEVLVRVRAAGVDAGTWHLTTGRPYLMRLIGFGWRGPKAQALGLAFAGTVEAASGDGAWQAGDRVFGSADGALAEFVVAKAAELVRMPDDASFEVAATLPVSGVTAVQAVAAATVGPGDRVLVLGAAGGVGHFVVQLAVAKGVVVTGVCSRAKAKLVHGLGAERVVDYATTDVLTEGTRYDAIIDTAGNRPLRRLRRILEPDGAVVLVGGEAGGALTGGIQRTAAAALLDRFARQRLVGLVAKERMEDLRELGALLASGGIHPVLDTAYALEDTAAAVQHIGAGRARGKVVVTP</sequence>
<dbReference type="InterPro" id="IPR050700">
    <property type="entry name" value="YIM1/Zinc_Alcohol_DH_Fams"/>
</dbReference>
<organism evidence="2">
    <name type="scientific">Leifsonia sp. NPDC080035</name>
    <dbReference type="NCBI Taxonomy" id="3143936"/>
    <lineage>
        <taxon>Bacteria</taxon>
        <taxon>Bacillati</taxon>
        <taxon>Actinomycetota</taxon>
        <taxon>Actinomycetes</taxon>
        <taxon>Micrococcales</taxon>
        <taxon>Microbacteriaceae</taxon>
        <taxon>Leifsonia</taxon>
    </lineage>
</organism>
<dbReference type="InterPro" id="IPR011032">
    <property type="entry name" value="GroES-like_sf"/>
</dbReference>
<reference evidence="2" key="1">
    <citation type="submission" date="2024-05" db="EMBL/GenBank/DDBJ databases">
        <title>The Natural Products Discovery Center: Release of the First 8490 Sequenced Strains for Exploring Actinobacteria Biosynthetic Diversity.</title>
        <authorList>
            <person name="Kalkreuter E."/>
            <person name="Kautsar S.A."/>
            <person name="Yang D."/>
            <person name="Bader C.D."/>
            <person name="Teijaro C.N."/>
            <person name="Fluegel L."/>
            <person name="Davis C.M."/>
            <person name="Simpson J.R."/>
            <person name="Lauterbach L."/>
            <person name="Steele A.D."/>
            <person name="Gui C."/>
            <person name="Meng S."/>
            <person name="Li G."/>
            <person name="Viehrig K."/>
            <person name="Ye F."/>
            <person name="Su P."/>
            <person name="Kiefer A.F."/>
            <person name="Nichols A."/>
            <person name="Cepeda A.J."/>
            <person name="Yan W."/>
            <person name="Fan B."/>
            <person name="Jiang Y."/>
            <person name="Adhikari A."/>
            <person name="Zheng C.-J."/>
            <person name="Schuster L."/>
            <person name="Cowan T.M."/>
            <person name="Smanski M.J."/>
            <person name="Chevrette M.G."/>
            <person name="de Carvalho L.P.S."/>
            <person name="Shen B."/>
        </authorList>
    </citation>
    <scope>NUCLEOTIDE SEQUENCE</scope>
    <source>
        <strain evidence="2">NPDC080035</strain>
    </source>
</reference>
<dbReference type="PANTHER" id="PTHR11695:SF294">
    <property type="entry name" value="RETICULON-4-INTERACTING PROTEIN 1, MITOCHONDRIAL"/>
    <property type="match status" value="1"/>
</dbReference>
<dbReference type="SMART" id="SM00829">
    <property type="entry name" value="PKS_ER"/>
    <property type="match status" value="1"/>
</dbReference>
<feature type="domain" description="Enoyl reductase (ER)" evidence="1">
    <location>
        <begin position="29"/>
        <end position="338"/>
    </location>
</feature>
<proteinExistence type="predicted"/>
<dbReference type="EMBL" id="CP157390">
    <property type="protein sequence ID" value="XBM49619.1"/>
    <property type="molecule type" value="Genomic_DNA"/>
</dbReference>
<dbReference type="SUPFAM" id="SSF50129">
    <property type="entry name" value="GroES-like"/>
    <property type="match status" value="1"/>
</dbReference>
<dbReference type="SUPFAM" id="SSF51735">
    <property type="entry name" value="NAD(P)-binding Rossmann-fold domains"/>
    <property type="match status" value="1"/>
</dbReference>
<gene>
    <name evidence="2" type="ORF">AAME72_07070</name>
</gene>
<evidence type="ECO:0000313" key="2">
    <source>
        <dbReference type="EMBL" id="XBM49619.1"/>
    </source>
</evidence>
<dbReference type="RefSeq" id="WP_348789533.1">
    <property type="nucleotide sequence ID" value="NZ_CP157390.1"/>
</dbReference>
<dbReference type="InterPro" id="IPR036291">
    <property type="entry name" value="NAD(P)-bd_dom_sf"/>
</dbReference>
<dbReference type="Pfam" id="PF13602">
    <property type="entry name" value="ADH_zinc_N_2"/>
    <property type="match status" value="1"/>
</dbReference>
<dbReference type="InterPro" id="IPR020843">
    <property type="entry name" value="ER"/>
</dbReference>
<name>A0AAU7GGH3_9MICO</name>
<dbReference type="CDD" id="cd08267">
    <property type="entry name" value="MDR1"/>
    <property type="match status" value="1"/>
</dbReference>
<accession>A0AAU7GGH3</accession>
<dbReference type="InterPro" id="IPR013154">
    <property type="entry name" value="ADH-like_N"/>
</dbReference>
<dbReference type="Gene3D" id="3.40.50.720">
    <property type="entry name" value="NAD(P)-binding Rossmann-like Domain"/>
    <property type="match status" value="1"/>
</dbReference>